<feature type="compositionally biased region" description="Basic and acidic residues" evidence="1">
    <location>
        <begin position="38"/>
        <end position="53"/>
    </location>
</feature>
<proteinExistence type="predicted"/>
<name>A0ABQ4BP11_9ACTN</name>
<comment type="caution">
    <text evidence="2">The sequence shown here is derived from an EMBL/GenBank/DDBJ whole genome shotgun (WGS) entry which is preliminary data.</text>
</comment>
<reference evidence="2 3" key="1">
    <citation type="submission" date="2021-01" db="EMBL/GenBank/DDBJ databases">
        <title>Whole genome shotgun sequence of Actinoplanes palleronii NBRC 14916.</title>
        <authorList>
            <person name="Komaki H."/>
            <person name="Tamura T."/>
        </authorList>
    </citation>
    <scope>NUCLEOTIDE SEQUENCE [LARGE SCALE GENOMIC DNA]</scope>
    <source>
        <strain evidence="2 3">NBRC 14916</strain>
    </source>
</reference>
<keyword evidence="3" id="KW-1185">Reference proteome</keyword>
<evidence type="ECO:0000256" key="1">
    <source>
        <dbReference type="SAM" id="MobiDB-lite"/>
    </source>
</evidence>
<feature type="region of interest" description="Disordered" evidence="1">
    <location>
        <begin position="30"/>
        <end position="53"/>
    </location>
</feature>
<gene>
    <name evidence="2" type="ORF">Apa02nite_085220</name>
</gene>
<evidence type="ECO:0000313" key="2">
    <source>
        <dbReference type="EMBL" id="GIE72414.1"/>
    </source>
</evidence>
<dbReference type="Proteomes" id="UP000624709">
    <property type="component" value="Unassembled WGS sequence"/>
</dbReference>
<organism evidence="2 3">
    <name type="scientific">Actinoplanes palleronii</name>
    <dbReference type="NCBI Taxonomy" id="113570"/>
    <lineage>
        <taxon>Bacteria</taxon>
        <taxon>Bacillati</taxon>
        <taxon>Actinomycetota</taxon>
        <taxon>Actinomycetes</taxon>
        <taxon>Micromonosporales</taxon>
        <taxon>Micromonosporaceae</taxon>
        <taxon>Actinoplanes</taxon>
    </lineage>
</organism>
<accession>A0ABQ4BP11</accession>
<dbReference type="EMBL" id="BOMS01000144">
    <property type="protein sequence ID" value="GIE72414.1"/>
    <property type="molecule type" value="Genomic_DNA"/>
</dbReference>
<evidence type="ECO:0000313" key="3">
    <source>
        <dbReference type="Proteomes" id="UP000624709"/>
    </source>
</evidence>
<sequence length="69" mass="7887">MLAQQTAAIATTHRQRQLIQRTPIHLANAGSHGNYGRCGERSQHARSLDERGQRRLMRTIFPSAHRLTR</sequence>
<protein>
    <submittedName>
        <fullName evidence="2">Uncharacterized protein</fullName>
    </submittedName>
</protein>